<organism evidence="2 3">
    <name type="scientific">Molorchus minor</name>
    <dbReference type="NCBI Taxonomy" id="1323400"/>
    <lineage>
        <taxon>Eukaryota</taxon>
        <taxon>Metazoa</taxon>
        <taxon>Ecdysozoa</taxon>
        <taxon>Arthropoda</taxon>
        <taxon>Hexapoda</taxon>
        <taxon>Insecta</taxon>
        <taxon>Pterygota</taxon>
        <taxon>Neoptera</taxon>
        <taxon>Endopterygota</taxon>
        <taxon>Coleoptera</taxon>
        <taxon>Polyphaga</taxon>
        <taxon>Cucujiformia</taxon>
        <taxon>Chrysomeloidea</taxon>
        <taxon>Cerambycidae</taxon>
        <taxon>Lamiinae</taxon>
        <taxon>Monochamini</taxon>
        <taxon>Molorchus</taxon>
    </lineage>
</organism>
<evidence type="ECO:0000313" key="2">
    <source>
        <dbReference type="EMBL" id="KAJ8980514.1"/>
    </source>
</evidence>
<evidence type="ECO:0000313" key="3">
    <source>
        <dbReference type="Proteomes" id="UP001162164"/>
    </source>
</evidence>
<accession>A0ABQ9JSF7</accession>
<proteinExistence type="predicted"/>
<dbReference type="PANTHER" id="PTHR37162:SF1">
    <property type="entry name" value="BED-TYPE DOMAIN-CONTAINING PROTEIN"/>
    <property type="match status" value="1"/>
</dbReference>
<protein>
    <recommendedName>
        <fullName evidence="4">DUF4371 domain-containing protein</fullName>
    </recommendedName>
</protein>
<evidence type="ECO:0008006" key="4">
    <source>
        <dbReference type="Google" id="ProtNLM"/>
    </source>
</evidence>
<dbReference type="EMBL" id="JAPWTJ010000255">
    <property type="protein sequence ID" value="KAJ8980514.1"/>
    <property type="molecule type" value="Genomic_DNA"/>
</dbReference>
<reference evidence="2" key="1">
    <citation type="journal article" date="2023" name="Insect Mol. Biol.">
        <title>Genome sequencing provides insights into the evolution of gene families encoding plant cell wall-degrading enzymes in longhorned beetles.</title>
        <authorList>
            <person name="Shin N.R."/>
            <person name="Okamura Y."/>
            <person name="Kirsch R."/>
            <person name="Pauchet Y."/>
        </authorList>
    </citation>
    <scope>NUCLEOTIDE SEQUENCE</scope>
    <source>
        <strain evidence="2">MMC_N1</strain>
    </source>
</reference>
<gene>
    <name evidence="2" type="ORF">NQ317_007934</name>
</gene>
<feature type="compositionally biased region" description="Low complexity" evidence="1">
    <location>
        <begin position="9"/>
        <end position="21"/>
    </location>
</feature>
<dbReference type="PANTHER" id="PTHR37162">
    <property type="entry name" value="HAT FAMILY DIMERISATION DOMAINCONTAINING PROTEIN-RELATED"/>
    <property type="match status" value="1"/>
</dbReference>
<keyword evidence="3" id="KW-1185">Reference proteome</keyword>
<feature type="region of interest" description="Disordered" evidence="1">
    <location>
        <begin position="1"/>
        <end position="39"/>
    </location>
</feature>
<dbReference type="Proteomes" id="UP001162164">
    <property type="component" value="Unassembled WGS sequence"/>
</dbReference>
<comment type="caution">
    <text evidence="2">The sequence shown here is derived from an EMBL/GenBank/DDBJ whole genome shotgun (WGS) entry which is preliminary data.</text>
</comment>
<name>A0ABQ9JSF7_9CUCU</name>
<sequence length="590" mass="67501">MKRSKPSCSSHSHSSVSSSNSSEEENSETNENETVIKKSKKYDQNYNHGWEDEADLRGGVHFAHACDIDINIKSGKLQLHRHAQREKHKNFCRSKVKQRSLLDFMPPAGLDTQVKNSVLILTAFVVEHNLPMKLMDHVPDLLRAVCPDSKIAKSLKSARTKTTNIIKNVMGLYSFRAIIEVLKNNKFSLIIDETTDRATIKHMCLVVRVMFNDNVSDCFLTLLPVESAQAEVLFHQIVAFFVEHEIPYIQNLIGFASDGASNMMGRHSSVASRFLAVIPEIFILKCICHSFALCASYACNKLPNFVETFTRDVHNYFSNSPKRISQFKAFQDFCNIKAHKILHPCQTRWLSVLNACSNNREDKQADIILQSLNNSTCKLYLQFLEYILPLFVNLNRQMQSENPQISNIYSSITTVVKTILDCFIKPEVLRNASLYDIDYKNLRNMLPLEQMYFGAAVASNSLDEHQLHSLKTNCLSFYIEGVNQILRFPLKNNPLQDLSFLNPQSVRAKTISSIANIAKKWPNLVAENKLQILDNEWRLLRNYDAYPDTNNVLLFWSEIAEIKCGYNTDMFRDLTKFIFNICIGITALER</sequence>
<feature type="compositionally biased region" description="Acidic residues" evidence="1">
    <location>
        <begin position="22"/>
        <end position="31"/>
    </location>
</feature>
<evidence type="ECO:0000256" key="1">
    <source>
        <dbReference type="SAM" id="MobiDB-lite"/>
    </source>
</evidence>